<comment type="caution">
    <text evidence="3">The sequence shown here is derived from an EMBL/GenBank/DDBJ whole genome shotgun (WGS) entry which is preliminary data.</text>
</comment>
<gene>
    <name evidence="3" type="ORF">GB864_09810</name>
</gene>
<dbReference type="SUPFAM" id="SSF53756">
    <property type="entry name" value="UDP-Glycosyltransferase/glycogen phosphorylase"/>
    <property type="match status" value="1"/>
</dbReference>
<dbReference type="Proteomes" id="UP000438182">
    <property type="component" value="Unassembled WGS sequence"/>
</dbReference>
<proteinExistence type="predicted"/>
<dbReference type="RefSeq" id="WP_160424536.1">
    <property type="nucleotide sequence ID" value="NZ_WSTA01000039.1"/>
</dbReference>
<dbReference type="CDD" id="cd03801">
    <property type="entry name" value="GT4_PimA-like"/>
    <property type="match status" value="1"/>
</dbReference>
<keyword evidence="4" id="KW-1185">Reference proteome</keyword>
<dbReference type="InterPro" id="IPR001296">
    <property type="entry name" value="Glyco_trans_1"/>
</dbReference>
<sequence>LPAALAVARERVPGLRAVVTGRGPESAAAERAAVDAGVTESVDFVGRVSDEELERLLGEAAVLVNPSRREGFGLVVAEAAAFGTPSVVVAGVDNAAAELVEDGVNGFVAADVSAGSLGAAIVAALEGGEALRADTAEWYARERVERSLDRSVGELLERLGFGDS</sequence>
<dbReference type="Gene3D" id="3.40.50.2000">
    <property type="entry name" value="Glycogen Phosphorylase B"/>
    <property type="match status" value="1"/>
</dbReference>
<name>A0A6I4NX20_9MICO</name>
<keyword evidence="1 3" id="KW-0808">Transferase</keyword>
<evidence type="ECO:0000313" key="4">
    <source>
        <dbReference type="Proteomes" id="UP000438182"/>
    </source>
</evidence>
<dbReference type="GO" id="GO:0016757">
    <property type="term" value="F:glycosyltransferase activity"/>
    <property type="evidence" value="ECO:0007669"/>
    <property type="project" value="InterPro"/>
</dbReference>
<feature type="non-terminal residue" evidence="3">
    <location>
        <position position="1"/>
    </location>
</feature>
<evidence type="ECO:0000259" key="2">
    <source>
        <dbReference type="Pfam" id="PF00534"/>
    </source>
</evidence>
<dbReference type="Pfam" id="PF00534">
    <property type="entry name" value="Glycos_transf_1"/>
    <property type="match status" value="1"/>
</dbReference>
<accession>A0A6I4NX20</accession>
<dbReference type="EMBL" id="WSTA01000039">
    <property type="protein sequence ID" value="MWB98840.1"/>
    <property type="molecule type" value="Genomic_DNA"/>
</dbReference>
<reference evidence="3 4" key="1">
    <citation type="submission" date="2019-12" db="EMBL/GenBank/DDBJ databases">
        <authorList>
            <person name="Kim Y.S."/>
        </authorList>
    </citation>
    <scope>NUCLEOTIDE SEQUENCE [LARGE SCALE GENOMIC DNA]</scope>
    <source>
        <strain evidence="3 4">MMS17-SY077</strain>
    </source>
</reference>
<dbReference type="AlphaFoldDB" id="A0A6I4NX20"/>
<evidence type="ECO:0000256" key="1">
    <source>
        <dbReference type="ARBA" id="ARBA00022679"/>
    </source>
</evidence>
<feature type="domain" description="Glycosyl transferase family 1" evidence="2">
    <location>
        <begin position="8"/>
        <end position="132"/>
    </location>
</feature>
<dbReference type="PANTHER" id="PTHR12526">
    <property type="entry name" value="GLYCOSYLTRANSFERASE"/>
    <property type="match status" value="1"/>
</dbReference>
<protein>
    <submittedName>
        <fullName evidence="3">Glycosyltransferase</fullName>
    </submittedName>
</protein>
<dbReference type="PANTHER" id="PTHR12526:SF630">
    <property type="entry name" value="GLYCOSYLTRANSFERASE"/>
    <property type="match status" value="1"/>
</dbReference>
<organism evidence="3 4">
    <name type="scientific">Agromyces seonyuensis</name>
    <dbReference type="NCBI Taxonomy" id="2662446"/>
    <lineage>
        <taxon>Bacteria</taxon>
        <taxon>Bacillati</taxon>
        <taxon>Actinomycetota</taxon>
        <taxon>Actinomycetes</taxon>
        <taxon>Micrococcales</taxon>
        <taxon>Microbacteriaceae</taxon>
        <taxon>Agromyces</taxon>
    </lineage>
</organism>
<evidence type="ECO:0000313" key="3">
    <source>
        <dbReference type="EMBL" id="MWB98840.1"/>
    </source>
</evidence>